<dbReference type="OrthoDB" id="9810181at2"/>
<evidence type="ECO:0000313" key="15">
    <source>
        <dbReference type="EMBL" id="OLR56130.1"/>
    </source>
</evidence>
<reference evidence="15 16" key="1">
    <citation type="journal article" date="2016" name="Appl. Environ. Microbiol.">
        <title>Function and Phylogeny of Bacterial Butyryl Coenzyme A:Acetate Transferases and Their Diversity in the Proximal Colon of Swine.</title>
        <authorList>
            <person name="Trachsel J."/>
            <person name="Bayles D.O."/>
            <person name="Looft T."/>
            <person name="Levine U.Y."/>
            <person name="Allen H.K."/>
        </authorList>
    </citation>
    <scope>NUCLEOTIDE SEQUENCE [LARGE SCALE GENOMIC DNA]</scope>
    <source>
        <strain evidence="15 16">68-3-10</strain>
    </source>
</reference>
<accession>A0A1Q9JIV1</accession>
<evidence type="ECO:0000256" key="6">
    <source>
        <dbReference type="ARBA" id="ARBA00022847"/>
    </source>
</evidence>
<dbReference type="PROSITE" id="PS50283">
    <property type="entry name" value="NA_SOLUT_SYMP_3"/>
    <property type="match status" value="1"/>
</dbReference>
<dbReference type="GO" id="GO:0015293">
    <property type="term" value="F:symporter activity"/>
    <property type="evidence" value="ECO:0007669"/>
    <property type="project" value="UniProtKB-KW"/>
</dbReference>
<feature type="transmembrane region" description="Helical" evidence="14">
    <location>
        <begin position="280"/>
        <end position="304"/>
    </location>
</feature>
<dbReference type="Proteomes" id="UP000187404">
    <property type="component" value="Unassembled WGS sequence"/>
</dbReference>
<keyword evidence="3" id="KW-0813">Transport</keyword>
<feature type="transmembrane region" description="Helical" evidence="14">
    <location>
        <begin position="187"/>
        <end position="207"/>
    </location>
</feature>
<evidence type="ECO:0000256" key="5">
    <source>
        <dbReference type="ARBA" id="ARBA00022692"/>
    </source>
</evidence>
<evidence type="ECO:0000256" key="9">
    <source>
        <dbReference type="ARBA" id="ARBA00023065"/>
    </source>
</evidence>
<keyword evidence="6" id="KW-0769">Symport</keyword>
<name>A0A1Q9JIV1_9FIRM</name>
<dbReference type="Pfam" id="PF00474">
    <property type="entry name" value="SSF"/>
    <property type="match status" value="1"/>
</dbReference>
<feature type="transmembrane region" description="Helical" evidence="14">
    <location>
        <begin position="324"/>
        <end position="345"/>
    </location>
</feature>
<proteinExistence type="inferred from homology"/>
<keyword evidence="7 14" id="KW-1133">Transmembrane helix</keyword>
<comment type="catalytic activity">
    <reaction evidence="12">
        <text>L-proline(in) + Na(+)(in) = L-proline(out) + Na(+)(out)</text>
        <dbReference type="Rhea" id="RHEA:28967"/>
        <dbReference type="ChEBI" id="CHEBI:29101"/>
        <dbReference type="ChEBI" id="CHEBI:60039"/>
    </reaction>
</comment>
<dbReference type="RefSeq" id="WP_075713447.1">
    <property type="nucleotide sequence ID" value="NZ_MJIE01000001.1"/>
</dbReference>
<dbReference type="InterPro" id="IPR038377">
    <property type="entry name" value="Na/Glc_symporter_sf"/>
</dbReference>
<keyword evidence="10 14" id="KW-0472">Membrane</keyword>
<evidence type="ECO:0000256" key="11">
    <source>
        <dbReference type="ARBA" id="ARBA00023201"/>
    </source>
</evidence>
<keyword evidence="5 14" id="KW-0812">Transmembrane</keyword>
<feature type="transmembrane region" description="Helical" evidence="14">
    <location>
        <begin position="435"/>
        <end position="457"/>
    </location>
</feature>
<keyword evidence="16" id="KW-1185">Reference proteome</keyword>
<feature type="transmembrane region" description="Helical" evidence="14">
    <location>
        <begin position="154"/>
        <end position="175"/>
    </location>
</feature>
<dbReference type="PANTHER" id="PTHR48086:SF3">
    <property type="entry name" value="SODIUM_PROLINE SYMPORTER"/>
    <property type="match status" value="1"/>
</dbReference>
<organism evidence="15 16">
    <name type="scientific">Hornefia porci</name>
    <dbReference type="NCBI Taxonomy" id="2652292"/>
    <lineage>
        <taxon>Bacteria</taxon>
        <taxon>Bacillati</taxon>
        <taxon>Bacillota</taxon>
        <taxon>Clostridia</taxon>
        <taxon>Peptostreptococcales</taxon>
        <taxon>Anaerovoracaceae</taxon>
        <taxon>Hornefia</taxon>
    </lineage>
</organism>
<dbReference type="STRING" id="1261640.BHK98_08665"/>
<keyword evidence="4" id="KW-1003">Cell membrane</keyword>
<dbReference type="InterPro" id="IPR050277">
    <property type="entry name" value="Sodium:Solute_Symporter"/>
</dbReference>
<evidence type="ECO:0000256" key="7">
    <source>
        <dbReference type="ARBA" id="ARBA00022989"/>
    </source>
</evidence>
<dbReference type="InterPro" id="IPR001734">
    <property type="entry name" value="Na/solute_symporter"/>
</dbReference>
<dbReference type="GO" id="GO:0005886">
    <property type="term" value="C:plasma membrane"/>
    <property type="evidence" value="ECO:0007669"/>
    <property type="project" value="UniProtKB-SubCell"/>
</dbReference>
<dbReference type="CDD" id="cd10322">
    <property type="entry name" value="SLC5sbd"/>
    <property type="match status" value="1"/>
</dbReference>
<feature type="transmembrane region" description="Helical" evidence="14">
    <location>
        <begin position="237"/>
        <end position="259"/>
    </location>
</feature>
<dbReference type="EMBL" id="MJIE01000001">
    <property type="protein sequence ID" value="OLR56130.1"/>
    <property type="molecule type" value="Genomic_DNA"/>
</dbReference>
<feature type="transmembrane region" description="Helical" evidence="14">
    <location>
        <begin position="42"/>
        <end position="61"/>
    </location>
</feature>
<comment type="similarity">
    <text evidence="2 13">Belongs to the sodium:solute symporter (SSF) (TC 2.A.21) family.</text>
</comment>
<feature type="transmembrane region" description="Helical" evidence="14">
    <location>
        <begin position="463"/>
        <end position="480"/>
    </location>
</feature>
<dbReference type="Gene3D" id="1.20.1730.10">
    <property type="entry name" value="Sodium/glucose cotransporter"/>
    <property type="match status" value="1"/>
</dbReference>
<evidence type="ECO:0000256" key="4">
    <source>
        <dbReference type="ARBA" id="ARBA00022475"/>
    </source>
</evidence>
<keyword evidence="9" id="KW-0406">Ion transport</keyword>
<feature type="transmembrane region" description="Helical" evidence="14">
    <location>
        <begin position="73"/>
        <end position="92"/>
    </location>
</feature>
<evidence type="ECO:0000256" key="2">
    <source>
        <dbReference type="ARBA" id="ARBA00006434"/>
    </source>
</evidence>
<dbReference type="GO" id="GO:0006814">
    <property type="term" value="P:sodium ion transport"/>
    <property type="evidence" value="ECO:0007669"/>
    <property type="project" value="UniProtKB-KW"/>
</dbReference>
<evidence type="ECO:0000256" key="8">
    <source>
        <dbReference type="ARBA" id="ARBA00023053"/>
    </source>
</evidence>
<keyword evidence="8" id="KW-0915">Sodium</keyword>
<evidence type="ECO:0000256" key="13">
    <source>
        <dbReference type="RuleBase" id="RU362091"/>
    </source>
</evidence>
<keyword evidence="11" id="KW-0739">Sodium transport</keyword>
<comment type="subcellular location">
    <subcellularLocation>
        <location evidence="1">Cell membrane</location>
        <topology evidence="1">Multi-pass membrane protein</topology>
    </subcellularLocation>
</comment>
<dbReference type="AlphaFoldDB" id="A0A1Q9JIV1"/>
<comment type="caution">
    <text evidence="15">The sequence shown here is derived from an EMBL/GenBank/DDBJ whole genome shotgun (WGS) entry which is preliminary data.</text>
</comment>
<gene>
    <name evidence="15" type="ORF">BHK98_08665</name>
</gene>
<evidence type="ECO:0000256" key="14">
    <source>
        <dbReference type="SAM" id="Phobius"/>
    </source>
</evidence>
<evidence type="ECO:0000256" key="1">
    <source>
        <dbReference type="ARBA" id="ARBA00004651"/>
    </source>
</evidence>
<evidence type="ECO:0000256" key="3">
    <source>
        <dbReference type="ARBA" id="ARBA00022448"/>
    </source>
</evidence>
<protein>
    <submittedName>
        <fullName evidence="15">Sodium:solute symporter</fullName>
    </submittedName>
</protein>
<sequence>MNIYLIVFIIYFMIIIVTSLIGSKKAESMEDFAVGGNKMGLILGIGTSMATWLSVASVMGVPGNIYSRGVCAISGWIAGWFLATALMPIVAYKVRRPAVPCRTFPELVNLRYDPGREKSPIRIFVALVELVGYFIFSFIQIQGFGIVLSSITGLSYNICCIAFMIILVFTCMGGFESVARTDTANAILILIGVIAGAITVMNLTGGWGNIVDNFVTTTAPAVEGEPALQAGVLGTPWGIFGSSVIISTLLANAFGSVVAPHWVARFMAPRNAKTAALQMFCVLLLLVPVFVCLVIIGMGGKMIIPTLPKGVTTDYMFPQLIMKYLNPVLGSLALTAICAAAVSTANSMLLHCSTSLVYDIKRVIQGKEASDENDEKTKRELRMWILLLGVLAVLGAIAQFSLLAQGFTYVYGAFGSMFFALILLGLFMKRMNRPAAWVSMIVGLVMYLYCTICGAPFGLPTFIVSAGLSVISALIVMSVTKKPPLEAYEAYFADEVSESTLATIHRIRKDA</sequence>
<feature type="transmembrane region" description="Helical" evidence="14">
    <location>
        <begin position="123"/>
        <end position="148"/>
    </location>
</feature>
<dbReference type="PANTHER" id="PTHR48086">
    <property type="entry name" value="SODIUM/PROLINE SYMPORTER-RELATED"/>
    <property type="match status" value="1"/>
</dbReference>
<evidence type="ECO:0000256" key="12">
    <source>
        <dbReference type="ARBA" id="ARBA00033708"/>
    </source>
</evidence>
<feature type="transmembrane region" description="Helical" evidence="14">
    <location>
        <begin position="383"/>
        <end position="403"/>
    </location>
</feature>
<evidence type="ECO:0000313" key="16">
    <source>
        <dbReference type="Proteomes" id="UP000187404"/>
    </source>
</evidence>
<evidence type="ECO:0000256" key="10">
    <source>
        <dbReference type="ARBA" id="ARBA00023136"/>
    </source>
</evidence>
<feature type="transmembrane region" description="Helical" evidence="14">
    <location>
        <begin position="409"/>
        <end position="428"/>
    </location>
</feature>
<feature type="transmembrane region" description="Helical" evidence="14">
    <location>
        <begin position="6"/>
        <end position="22"/>
    </location>
</feature>